<dbReference type="InterPro" id="IPR001387">
    <property type="entry name" value="Cro/C1-type_HTH"/>
</dbReference>
<dbReference type="Gene3D" id="1.10.260.40">
    <property type="entry name" value="lambda repressor-like DNA-binding domains"/>
    <property type="match status" value="1"/>
</dbReference>
<dbReference type="EMBL" id="PNHC01000001">
    <property type="protein sequence ID" value="PMC71068.1"/>
    <property type="molecule type" value="Genomic_DNA"/>
</dbReference>
<evidence type="ECO:0000313" key="3">
    <source>
        <dbReference type="Proteomes" id="UP000235733"/>
    </source>
</evidence>
<dbReference type="AlphaFoldDB" id="A0A2N6TP16"/>
<accession>A0A2N6TP16</accession>
<dbReference type="PROSITE" id="PS50943">
    <property type="entry name" value="HTH_CROC1"/>
    <property type="match status" value="1"/>
</dbReference>
<proteinExistence type="predicted"/>
<dbReference type="GO" id="GO:0003677">
    <property type="term" value="F:DNA binding"/>
    <property type="evidence" value="ECO:0007669"/>
    <property type="project" value="InterPro"/>
</dbReference>
<reference evidence="2 3" key="1">
    <citation type="submission" date="2017-09" db="EMBL/GenBank/DDBJ databases">
        <title>Bacterial strain isolated from the female urinary microbiota.</title>
        <authorList>
            <person name="Thomas-White K."/>
            <person name="Kumar N."/>
            <person name="Forster S."/>
            <person name="Putonti C."/>
            <person name="Lawley T."/>
            <person name="Wolfe A.J."/>
        </authorList>
    </citation>
    <scope>NUCLEOTIDE SEQUENCE [LARGE SCALE GENOMIC DNA]</scope>
    <source>
        <strain evidence="2 3">UMB0249</strain>
    </source>
</reference>
<dbReference type="Proteomes" id="UP000235733">
    <property type="component" value="Unassembled WGS sequence"/>
</dbReference>
<feature type="domain" description="HTH cro/C1-type" evidence="1">
    <location>
        <begin position="7"/>
        <end position="61"/>
    </location>
</feature>
<comment type="caution">
    <text evidence="2">The sequence shown here is derived from an EMBL/GenBank/DDBJ whole genome shotgun (WGS) entry which is preliminary data.</text>
</comment>
<evidence type="ECO:0000313" key="2">
    <source>
        <dbReference type="EMBL" id="PMC71068.1"/>
    </source>
</evidence>
<dbReference type="SUPFAM" id="SSF47413">
    <property type="entry name" value="lambda repressor-like DNA-binding domains"/>
    <property type="match status" value="1"/>
</dbReference>
<organism evidence="2 3">
    <name type="scientific">Fusobacterium nucleatum</name>
    <dbReference type="NCBI Taxonomy" id="851"/>
    <lineage>
        <taxon>Bacteria</taxon>
        <taxon>Fusobacteriati</taxon>
        <taxon>Fusobacteriota</taxon>
        <taxon>Fusobacteriia</taxon>
        <taxon>Fusobacteriales</taxon>
        <taxon>Fusobacteriaceae</taxon>
        <taxon>Fusobacterium</taxon>
    </lineage>
</organism>
<dbReference type="CDD" id="cd00093">
    <property type="entry name" value="HTH_XRE"/>
    <property type="match status" value="1"/>
</dbReference>
<dbReference type="Pfam" id="PF13443">
    <property type="entry name" value="HTH_26"/>
    <property type="match status" value="1"/>
</dbReference>
<evidence type="ECO:0000259" key="1">
    <source>
        <dbReference type="PROSITE" id="PS50943"/>
    </source>
</evidence>
<gene>
    <name evidence="2" type="ORF">CJ209_01815</name>
</gene>
<sequence length="67" mass="7520">MINQNLLKSKIALAGVTFKELAQKIGIPYQNFSKRKAGKIEFNAKEIKAIKEVLNLTNDDVAEIFLV</sequence>
<dbReference type="RefSeq" id="WP_158391598.1">
    <property type="nucleotide sequence ID" value="NZ_PNHC01000001.1"/>
</dbReference>
<protein>
    <recommendedName>
        <fullName evidence="1">HTH cro/C1-type domain-containing protein</fullName>
    </recommendedName>
</protein>
<name>A0A2N6TP16_FUSNU</name>
<dbReference type="InterPro" id="IPR010982">
    <property type="entry name" value="Lambda_DNA-bd_dom_sf"/>
</dbReference>